<evidence type="ECO:0000313" key="2">
    <source>
        <dbReference type="EMBL" id="TSJ45771.1"/>
    </source>
</evidence>
<keyword evidence="1" id="KW-0732">Signal</keyword>
<dbReference type="RefSeq" id="WP_144332726.1">
    <property type="nucleotide sequence ID" value="NZ_VLPL01000003.1"/>
</dbReference>
<evidence type="ECO:0000313" key="3">
    <source>
        <dbReference type="Proteomes" id="UP000316008"/>
    </source>
</evidence>
<organism evidence="2 3">
    <name type="scientific">Fluviicola chungangensis</name>
    <dbReference type="NCBI Taxonomy" id="2597671"/>
    <lineage>
        <taxon>Bacteria</taxon>
        <taxon>Pseudomonadati</taxon>
        <taxon>Bacteroidota</taxon>
        <taxon>Flavobacteriia</taxon>
        <taxon>Flavobacteriales</taxon>
        <taxon>Crocinitomicaceae</taxon>
        <taxon>Fluviicola</taxon>
    </lineage>
</organism>
<dbReference type="InterPro" id="IPR019847">
    <property type="entry name" value="Gliding_motility_assoc_GldN"/>
</dbReference>
<reference evidence="2 3" key="1">
    <citation type="submission" date="2019-07" db="EMBL/GenBank/DDBJ databases">
        <authorList>
            <person name="Huq M.A."/>
        </authorList>
    </citation>
    <scope>NUCLEOTIDE SEQUENCE [LARGE SCALE GENOMIC DNA]</scope>
    <source>
        <strain evidence="2 3">MAH-3</strain>
    </source>
</reference>
<sequence length="336" mass="39821">MKRLVLLSTLLAGSLLTNAQEINGGPVNVPQADVIDGVYMTEHIPTKRMIPYEFVREADVVWSHRVWRMIDMREKMNHPIYLPFDYHTPSGQYVRNTSRWSLWTIMRHHIINGDLKVFSPYNPYQFDMLDGDQFKYPIVPEAGKNYYTDSLFRDKVFYYLGKLGAQSDVPLTNEFGDPIEITLPDGTITFKYPPADTMWIDSEQIVQYRLKEDWFFDKERSVLDVRILGIAPVVYREEVSPTGGKTITGMDEKFWLYFPHCRYILANYFVYNDKNDAQWQSFDDLFWQRRFTSTIYRESNVFDREIDSYKTGIDALMESEKITEEIRNFEHDVWNF</sequence>
<evidence type="ECO:0000256" key="1">
    <source>
        <dbReference type="SAM" id="SignalP"/>
    </source>
</evidence>
<dbReference type="Proteomes" id="UP000316008">
    <property type="component" value="Unassembled WGS sequence"/>
</dbReference>
<dbReference type="OrthoDB" id="1141916at2"/>
<comment type="caution">
    <text evidence="2">The sequence shown here is derived from an EMBL/GenBank/DDBJ whole genome shotgun (WGS) entry which is preliminary data.</text>
</comment>
<dbReference type="Pfam" id="PF19841">
    <property type="entry name" value="GldN"/>
    <property type="match status" value="1"/>
</dbReference>
<keyword evidence="3" id="KW-1185">Reference proteome</keyword>
<dbReference type="NCBIfam" id="TIGR03523">
    <property type="entry name" value="GldN"/>
    <property type="match status" value="1"/>
</dbReference>
<accession>A0A556N0P7</accession>
<proteinExistence type="predicted"/>
<dbReference type="EMBL" id="VLPL01000003">
    <property type="protein sequence ID" value="TSJ45771.1"/>
    <property type="molecule type" value="Genomic_DNA"/>
</dbReference>
<feature type="signal peptide" evidence="1">
    <location>
        <begin position="1"/>
        <end position="19"/>
    </location>
</feature>
<feature type="chain" id="PRO_5022183463" evidence="1">
    <location>
        <begin position="20"/>
        <end position="336"/>
    </location>
</feature>
<gene>
    <name evidence="2" type="primary">gldN</name>
    <name evidence="2" type="ORF">FO442_08455</name>
</gene>
<dbReference type="AlphaFoldDB" id="A0A556N0P7"/>
<name>A0A556N0P7_9FLAO</name>
<protein>
    <submittedName>
        <fullName evidence="2">Gliding motility protein GldN</fullName>
    </submittedName>
</protein>